<dbReference type="GO" id="GO:0008081">
    <property type="term" value="F:phosphoric diester hydrolase activity"/>
    <property type="evidence" value="ECO:0007669"/>
    <property type="project" value="InterPro"/>
</dbReference>
<dbReference type="GO" id="GO:0006629">
    <property type="term" value="P:lipid metabolic process"/>
    <property type="evidence" value="ECO:0007669"/>
    <property type="project" value="InterPro"/>
</dbReference>
<dbReference type="SUPFAM" id="SSF51695">
    <property type="entry name" value="PLC-like phosphodiesterases"/>
    <property type="match status" value="1"/>
</dbReference>
<dbReference type="OrthoDB" id="2033680at2"/>
<name>A0A168L879_9BACL</name>
<accession>A0A168L879</accession>
<gene>
    <name evidence="1" type="ORF">PGLA_11225</name>
</gene>
<dbReference type="STRING" id="494026.PGLA_11225"/>
<evidence type="ECO:0000313" key="1">
    <source>
        <dbReference type="EMBL" id="OAB43012.1"/>
    </source>
</evidence>
<protein>
    <recommendedName>
        <fullName evidence="3">GP-PDE domain-containing protein</fullName>
    </recommendedName>
</protein>
<organism evidence="1 2">
    <name type="scientific">Paenibacillus glacialis</name>
    <dbReference type="NCBI Taxonomy" id="494026"/>
    <lineage>
        <taxon>Bacteria</taxon>
        <taxon>Bacillati</taxon>
        <taxon>Bacillota</taxon>
        <taxon>Bacilli</taxon>
        <taxon>Bacillales</taxon>
        <taxon>Paenibacillaceae</taxon>
        <taxon>Paenibacillus</taxon>
    </lineage>
</organism>
<dbReference type="EMBL" id="LVJH01000017">
    <property type="protein sequence ID" value="OAB43012.1"/>
    <property type="molecule type" value="Genomic_DNA"/>
</dbReference>
<keyword evidence="2" id="KW-1185">Reference proteome</keyword>
<dbReference type="InterPro" id="IPR017946">
    <property type="entry name" value="PLC-like_Pdiesterase_TIM-brl"/>
</dbReference>
<dbReference type="RefSeq" id="WP_068532549.1">
    <property type="nucleotide sequence ID" value="NZ_LVJH01000017.1"/>
</dbReference>
<comment type="caution">
    <text evidence="1">The sequence shown here is derived from an EMBL/GenBank/DDBJ whole genome shotgun (WGS) entry which is preliminary data.</text>
</comment>
<sequence length="67" mass="7687">MPENRTSDSFIAKLNKAGVVTYVHTNNDISDMKKYEKMGIYGFYTDDLSEMVLGNEGAKKWYLMGLR</sequence>
<proteinExistence type="predicted"/>
<dbReference type="Proteomes" id="UP000076967">
    <property type="component" value="Unassembled WGS sequence"/>
</dbReference>
<reference evidence="1 2" key="1">
    <citation type="submission" date="2016-03" db="EMBL/GenBank/DDBJ databases">
        <title>Draft genome sequence of Paenibacillus glacialis DSM 22343.</title>
        <authorList>
            <person name="Shin S.-K."/>
            <person name="Yi H."/>
        </authorList>
    </citation>
    <scope>NUCLEOTIDE SEQUENCE [LARGE SCALE GENOMIC DNA]</scope>
    <source>
        <strain evidence="1 2">DSM 22343</strain>
    </source>
</reference>
<evidence type="ECO:0000313" key="2">
    <source>
        <dbReference type="Proteomes" id="UP000076967"/>
    </source>
</evidence>
<evidence type="ECO:0008006" key="3">
    <source>
        <dbReference type="Google" id="ProtNLM"/>
    </source>
</evidence>
<dbReference type="AlphaFoldDB" id="A0A168L879"/>
<dbReference type="Gene3D" id="3.20.20.190">
    <property type="entry name" value="Phosphatidylinositol (PI) phosphodiesterase"/>
    <property type="match status" value="1"/>
</dbReference>